<evidence type="ECO:0000313" key="5">
    <source>
        <dbReference type="Proteomes" id="UP001347796"/>
    </source>
</evidence>
<dbReference type="EMBL" id="JAZGQO010000010">
    <property type="protein sequence ID" value="KAK6176881.1"/>
    <property type="molecule type" value="Genomic_DNA"/>
</dbReference>
<evidence type="ECO:0000256" key="2">
    <source>
        <dbReference type="SAM" id="Phobius"/>
    </source>
</evidence>
<accession>A0AAN8JEZ8</accession>
<dbReference type="SUPFAM" id="SSF57586">
    <property type="entry name" value="TNF receptor-like"/>
    <property type="match status" value="1"/>
</dbReference>
<proteinExistence type="predicted"/>
<feature type="disulfide bond" evidence="1">
    <location>
        <begin position="117"/>
        <end position="130"/>
    </location>
</feature>
<dbReference type="AlphaFoldDB" id="A0AAN8JEZ8"/>
<dbReference type="GO" id="GO:0043120">
    <property type="term" value="F:tumor necrosis factor binding"/>
    <property type="evidence" value="ECO:0007669"/>
    <property type="project" value="TreeGrafter"/>
</dbReference>
<keyword evidence="2" id="KW-0812">Transmembrane</keyword>
<feature type="disulfide bond" evidence="1">
    <location>
        <begin position="99"/>
        <end position="114"/>
    </location>
</feature>
<keyword evidence="1" id="KW-1015">Disulfide bond</keyword>
<dbReference type="PROSITE" id="PS00652">
    <property type="entry name" value="TNFR_NGFR_1"/>
    <property type="match status" value="1"/>
</dbReference>
<feature type="disulfide bond" evidence="1">
    <location>
        <begin position="120"/>
        <end position="138"/>
    </location>
</feature>
<dbReference type="PANTHER" id="PTHR46861">
    <property type="entry name" value="TUMOR NECROSIS FACTOR RECEPTOR SUPERFAMILY MEMBER 1A"/>
    <property type="match status" value="1"/>
</dbReference>
<keyword evidence="5" id="KW-1185">Reference proteome</keyword>
<keyword evidence="2" id="KW-1133">Transmembrane helix</keyword>
<name>A0AAN8JEZ8_PATCE</name>
<dbReference type="InterPro" id="IPR001368">
    <property type="entry name" value="TNFR/NGFR_Cys_rich_reg"/>
</dbReference>
<dbReference type="Pfam" id="PF00020">
    <property type="entry name" value="TNFR_c6"/>
    <property type="match status" value="1"/>
</dbReference>
<dbReference type="Gene3D" id="2.10.50.10">
    <property type="entry name" value="Tumor Necrosis Factor Receptor, subunit A, domain 2"/>
    <property type="match status" value="1"/>
</dbReference>
<evidence type="ECO:0000313" key="4">
    <source>
        <dbReference type="EMBL" id="KAK6176881.1"/>
    </source>
</evidence>
<keyword evidence="2" id="KW-0472">Membrane</keyword>
<evidence type="ECO:0000256" key="1">
    <source>
        <dbReference type="PROSITE-ProRule" id="PRU00206"/>
    </source>
</evidence>
<feature type="transmembrane region" description="Helical" evidence="2">
    <location>
        <begin position="207"/>
        <end position="232"/>
    </location>
</feature>
<dbReference type="PROSITE" id="PS50050">
    <property type="entry name" value="TNFR_NGFR_2"/>
    <property type="match status" value="1"/>
</dbReference>
<dbReference type="GO" id="GO:0005031">
    <property type="term" value="F:tumor necrosis factor receptor activity"/>
    <property type="evidence" value="ECO:0007669"/>
    <property type="project" value="TreeGrafter"/>
</dbReference>
<dbReference type="Proteomes" id="UP001347796">
    <property type="component" value="Unassembled WGS sequence"/>
</dbReference>
<reference evidence="4 5" key="1">
    <citation type="submission" date="2024-01" db="EMBL/GenBank/DDBJ databases">
        <title>The genome of the rayed Mediterranean limpet Patella caerulea (Linnaeus, 1758).</title>
        <authorList>
            <person name="Anh-Thu Weber A."/>
            <person name="Halstead-Nussloch G."/>
        </authorList>
    </citation>
    <scope>NUCLEOTIDE SEQUENCE [LARGE SCALE GENOMIC DNA]</scope>
    <source>
        <strain evidence="4">AATW-2023a</strain>
        <tissue evidence="4">Whole specimen</tissue>
    </source>
</reference>
<dbReference type="GO" id="GO:0043235">
    <property type="term" value="C:receptor complex"/>
    <property type="evidence" value="ECO:0007669"/>
    <property type="project" value="TreeGrafter"/>
</dbReference>
<evidence type="ECO:0000259" key="3">
    <source>
        <dbReference type="PROSITE" id="PS50050"/>
    </source>
</evidence>
<feature type="repeat" description="TNFR-Cys" evidence="1">
    <location>
        <begin position="98"/>
        <end position="138"/>
    </location>
</feature>
<organism evidence="4 5">
    <name type="scientific">Patella caerulea</name>
    <name type="common">Rayed Mediterranean limpet</name>
    <dbReference type="NCBI Taxonomy" id="87958"/>
    <lineage>
        <taxon>Eukaryota</taxon>
        <taxon>Metazoa</taxon>
        <taxon>Spiralia</taxon>
        <taxon>Lophotrochozoa</taxon>
        <taxon>Mollusca</taxon>
        <taxon>Gastropoda</taxon>
        <taxon>Patellogastropoda</taxon>
        <taxon>Patelloidea</taxon>
        <taxon>Patellidae</taxon>
        <taxon>Patella</taxon>
    </lineage>
</organism>
<dbReference type="InterPro" id="IPR052493">
    <property type="entry name" value="TNFRSF1A"/>
</dbReference>
<dbReference type="PANTHER" id="PTHR46861:SF1">
    <property type="entry name" value="TUMOR NECROSIS FACTOR RECEPTOR SUPERFAMILY MEMBER 1A"/>
    <property type="match status" value="1"/>
</dbReference>
<gene>
    <name evidence="4" type="ORF">SNE40_015095</name>
</gene>
<protein>
    <recommendedName>
        <fullName evidence="3">TNFR-Cys domain-containing protein</fullName>
    </recommendedName>
</protein>
<dbReference type="GO" id="GO:0045121">
    <property type="term" value="C:membrane raft"/>
    <property type="evidence" value="ECO:0007669"/>
    <property type="project" value="TreeGrafter"/>
</dbReference>
<comment type="caution">
    <text evidence="4">The sequence shown here is derived from an EMBL/GenBank/DDBJ whole genome shotgun (WGS) entry which is preliminary data.</text>
</comment>
<feature type="domain" description="TNFR-Cys" evidence="3">
    <location>
        <begin position="98"/>
        <end position="138"/>
    </location>
</feature>
<sequence>MAALINRPKKSYKIVKLHREQSVFLTVLLVIYLLPCCNLMKLKDAENGKLKEDENGKLKEDDNDFYLAANGNWCGMCPAGEFVSKDCARNLSKAQCEKCARGTFSMFLDRATSCKECKTCEIDQDKITECTTVNDTVCVCRKKNFDYVPDLGCVPKPPPSSTPSTPTSVFPECPEGDKTRNRTCLPCSNCSTDIPPDKNETFPQNEILLYGMIGVGLCILSTIIICGFLYYYTKRHRNKKSISLGGEDGSECKIEMEPLNTSARNVQ</sequence>